<evidence type="ECO:0000256" key="6">
    <source>
        <dbReference type="SAM" id="MobiDB-lite"/>
    </source>
</evidence>
<feature type="transmembrane region" description="Helical" evidence="7">
    <location>
        <begin position="164"/>
        <end position="187"/>
    </location>
</feature>
<reference evidence="9" key="3">
    <citation type="submission" date="2025-09" db="UniProtKB">
        <authorList>
            <consortium name="Ensembl"/>
        </authorList>
    </citation>
    <scope>IDENTIFICATION</scope>
</reference>
<feature type="transmembrane region" description="Helical" evidence="7">
    <location>
        <begin position="232"/>
        <end position="255"/>
    </location>
</feature>
<feature type="domain" description="MARVEL" evidence="8">
    <location>
        <begin position="123"/>
        <end position="256"/>
    </location>
</feature>
<keyword evidence="3 7" id="KW-1133">Transmembrane helix</keyword>
<dbReference type="GO" id="GO:0016020">
    <property type="term" value="C:membrane"/>
    <property type="evidence" value="ECO:0007669"/>
    <property type="project" value="UniProtKB-SubCell"/>
</dbReference>
<dbReference type="InParanoid" id="H2Z825"/>
<organism evidence="9 10">
    <name type="scientific">Ciona savignyi</name>
    <name type="common">Pacific transparent sea squirt</name>
    <dbReference type="NCBI Taxonomy" id="51511"/>
    <lineage>
        <taxon>Eukaryota</taxon>
        <taxon>Metazoa</taxon>
        <taxon>Chordata</taxon>
        <taxon>Tunicata</taxon>
        <taxon>Ascidiacea</taxon>
        <taxon>Phlebobranchia</taxon>
        <taxon>Cionidae</taxon>
        <taxon>Ciona</taxon>
    </lineage>
</organism>
<evidence type="ECO:0000256" key="3">
    <source>
        <dbReference type="ARBA" id="ARBA00022989"/>
    </source>
</evidence>
<evidence type="ECO:0000256" key="7">
    <source>
        <dbReference type="SAM" id="Phobius"/>
    </source>
</evidence>
<dbReference type="GO" id="GO:0042552">
    <property type="term" value="P:myelination"/>
    <property type="evidence" value="ECO:0007669"/>
    <property type="project" value="TreeGrafter"/>
</dbReference>
<feature type="transmembrane region" description="Helical" evidence="7">
    <location>
        <begin position="130"/>
        <end position="152"/>
    </location>
</feature>
<feature type="region of interest" description="Disordered" evidence="6">
    <location>
        <begin position="1"/>
        <end position="72"/>
    </location>
</feature>
<evidence type="ECO:0000256" key="2">
    <source>
        <dbReference type="ARBA" id="ARBA00022692"/>
    </source>
</evidence>
<dbReference type="GO" id="GO:0019911">
    <property type="term" value="F:structural constituent of myelin sheath"/>
    <property type="evidence" value="ECO:0007669"/>
    <property type="project" value="TreeGrafter"/>
</dbReference>
<dbReference type="AlphaFoldDB" id="H2Z825"/>
<evidence type="ECO:0000256" key="5">
    <source>
        <dbReference type="PROSITE-ProRule" id="PRU00581"/>
    </source>
</evidence>
<dbReference type="PROSITE" id="PS51225">
    <property type="entry name" value="MARVEL"/>
    <property type="match status" value="1"/>
</dbReference>
<dbReference type="PANTHER" id="PTHR22776:SF97">
    <property type="entry name" value="RE01453P"/>
    <property type="match status" value="1"/>
</dbReference>
<dbReference type="Ensembl" id="ENSCSAVT00000013895.1">
    <property type="protein sequence ID" value="ENSCSAVP00000013737.1"/>
    <property type="gene ID" value="ENSCSAVG00000008054.1"/>
</dbReference>
<dbReference type="GeneTree" id="ENSGT00660000097088"/>
<comment type="subcellular location">
    <subcellularLocation>
        <location evidence="1">Membrane</location>
        <topology evidence="1">Multi-pass membrane protein</topology>
    </subcellularLocation>
</comment>
<evidence type="ECO:0000259" key="8">
    <source>
        <dbReference type="PROSITE" id="PS51225"/>
    </source>
</evidence>
<feature type="transmembrane region" description="Helical" evidence="7">
    <location>
        <begin position="208"/>
        <end position="226"/>
    </location>
</feature>
<feature type="compositionally biased region" description="Basic and acidic residues" evidence="6">
    <location>
        <begin position="61"/>
        <end position="72"/>
    </location>
</feature>
<name>H2Z825_CIOSA</name>
<keyword evidence="10" id="KW-1185">Reference proteome</keyword>
<dbReference type="PANTHER" id="PTHR22776">
    <property type="entry name" value="MARVEL-CONTAINING POTENTIAL LIPID RAFT-ASSOCIATED PROTEIN"/>
    <property type="match status" value="1"/>
</dbReference>
<evidence type="ECO:0000256" key="4">
    <source>
        <dbReference type="ARBA" id="ARBA00023136"/>
    </source>
</evidence>
<dbReference type="InterPro" id="IPR050578">
    <property type="entry name" value="MARVEL-CKLF_proteins"/>
</dbReference>
<evidence type="ECO:0000313" key="10">
    <source>
        <dbReference type="Proteomes" id="UP000007875"/>
    </source>
</evidence>
<dbReference type="InterPro" id="IPR008253">
    <property type="entry name" value="Marvel"/>
</dbReference>
<reference evidence="10" key="1">
    <citation type="submission" date="2003-08" db="EMBL/GenBank/DDBJ databases">
        <authorList>
            <person name="Birren B."/>
            <person name="Nusbaum C."/>
            <person name="Abebe A."/>
            <person name="Abouelleil A."/>
            <person name="Adekoya E."/>
            <person name="Ait-zahra M."/>
            <person name="Allen N."/>
            <person name="Allen T."/>
            <person name="An P."/>
            <person name="Anderson M."/>
            <person name="Anderson S."/>
            <person name="Arachchi H."/>
            <person name="Armbruster J."/>
            <person name="Bachantsang P."/>
            <person name="Baldwin J."/>
            <person name="Barry A."/>
            <person name="Bayul T."/>
            <person name="Blitshsteyn B."/>
            <person name="Bloom T."/>
            <person name="Blye J."/>
            <person name="Boguslavskiy L."/>
            <person name="Borowsky M."/>
            <person name="Boukhgalter B."/>
            <person name="Brunache A."/>
            <person name="Butler J."/>
            <person name="Calixte N."/>
            <person name="Calvo S."/>
            <person name="Camarata J."/>
            <person name="Campo K."/>
            <person name="Chang J."/>
            <person name="Cheshatsang Y."/>
            <person name="Citroen M."/>
            <person name="Collymore A."/>
            <person name="Considine T."/>
            <person name="Cook A."/>
            <person name="Cooke P."/>
            <person name="Corum B."/>
            <person name="Cuomo C."/>
            <person name="David R."/>
            <person name="Dawoe T."/>
            <person name="Degray S."/>
            <person name="Dodge S."/>
            <person name="Dooley K."/>
            <person name="Dorje P."/>
            <person name="Dorjee K."/>
            <person name="Dorris L."/>
            <person name="Duffey N."/>
            <person name="Dupes A."/>
            <person name="Elkins T."/>
            <person name="Engels R."/>
            <person name="Erickson J."/>
            <person name="Farina A."/>
            <person name="Faro S."/>
            <person name="Ferreira P."/>
            <person name="Fischer H."/>
            <person name="Fitzgerald M."/>
            <person name="Foley K."/>
            <person name="Gage D."/>
            <person name="Galagan J."/>
            <person name="Gearin G."/>
            <person name="Gnerre S."/>
            <person name="Gnirke A."/>
            <person name="Goyette A."/>
            <person name="Graham J."/>
            <person name="Grandbois E."/>
            <person name="Gyaltsen K."/>
            <person name="Hafez N."/>
            <person name="Hagopian D."/>
            <person name="Hagos B."/>
            <person name="Hall J."/>
            <person name="Hatcher B."/>
            <person name="Heller A."/>
            <person name="Higgins H."/>
            <person name="Honan T."/>
            <person name="Horn A."/>
            <person name="Houde N."/>
            <person name="Hughes L."/>
            <person name="Hulme W."/>
            <person name="Husby E."/>
            <person name="Iliev I."/>
            <person name="Jaffe D."/>
            <person name="Jones C."/>
            <person name="Kamal M."/>
            <person name="Kamat A."/>
            <person name="Kamvysselis M."/>
            <person name="Karlsson E."/>
            <person name="Kells C."/>
            <person name="Kieu A."/>
            <person name="Kisner P."/>
            <person name="Kodira C."/>
            <person name="Kulbokas E."/>
            <person name="Labutti K."/>
            <person name="Lama D."/>
            <person name="Landers T."/>
            <person name="Leger J."/>
            <person name="Levine S."/>
            <person name="Lewis D."/>
            <person name="Lewis T."/>
            <person name="Lindblad-toh K."/>
            <person name="Liu X."/>
            <person name="Lokyitsang T."/>
            <person name="Lokyitsang Y."/>
            <person name="Lucien O."/>
            <person name="Lui A."/>
            <person name="Ma L.J."/>
            <person name="Mabbitt R."/>
            <person name="Macdonald J."/>
            <person name="Maclean C."/>
            <person name="Major J."/>
            <person name="Manning J."/>
            <person name="Marabella R."/>
            <person name="Maru K."/>
            <person name="Matthews C."/>
            <person name="Mauceli E."/>
            <person name="Mccarthy M."/>
            <person name="Mcdonough S."/>
            <person name="Mcghee T."/>
            <person name="Meldrim J."/>
            <person name="Meneus L."/>
            <person name="Mesirov J."/>
            <person name="Mihalev A."/>
            <person name="Mihova T."/>
            <person name="Mikkelsen T."/>
            <person name="Mlenga V."/>
            <person name="Moru K."/>
            <person name="Mozes J."/>
            <person name="Mulrain L."/>
            <person name="Munson G."/>
            <person name="Naylor J."/>
            <person name="Newes C."/>
            <person name="Nguyen C."/>
            <person name="Nguyen N."/>
            <person name="Nguyen T."/>
            <person name="Nicol R."/>
            <person name="Nielsen C."/>
            <person name="Nizzari M."/>
            <person name="Norbu C."/>
            <person name="Norbu N."/>
            <person name="O'donnell P."/>
            <person name="Okoawo O."/>
            <person name="O'leary S."/>
            <person name="Omotosho B."/>
            <person name="O'neill K."/>
            <person name="Osman S."/>
            <person name="Parker S."/>
            <person name="Perrin D."/>
            <person name="Phunkhang P."/>
            <person name="Piqani B."/>
            <person name="Purcell S."/>
            <person name="Rachupka T."/>
            <person name="Ramasamy U."/>
            <person name="Rameau R."/>
            <person name="Ray V."/>
            <person name="Raymond C."/>
            <person name="Retta R."/>
            <person name="Richardson S."/>
            <person name="Rise C."/>
            <person name="Rodriguez J."/>
            <person name="Rogers J."/>
            <person name="Rogov P."/>
            <person name="Rutman M."/>
            <person name="Schupbach R."/>
            <person name="Seaman C."/>
            <person name="Settipalli S."/>
            <person name="Sharpe T."/>
            <person name="Sheridan J."/>
            <person name="Sherpa N."/>
            <person name="Shi J."/>
            <person name="Smirnov S."/>
            <person name="Smith C."/>
            <person name="Sougnez C."/>
            <person name="Spencer B."/>
            <person name="Stalker J."/>
            <person name="Stange-thomann N."/>
            <person name="Stavropoulos S."/>
            <person name="Stetson K."/>
            <person name="Stone C."/>
            <person name="Stone S."/>
            <person name="Stubbs M."/>
            <person name="Talamas J."/>
            <person name="Tchuinga P."/>
            <person name="Tenzing P."/>
            <person name="Tesfaye S."/>
            <person name="Theodore J."/>
            <person name="Thoulutsang Y."/>
            <person name="Topham K."/>
            <person name="Towey S."/>
            <person name="Tsamla T."/>
            <person name="Tsomo N."/>
            <person name="Vallee D."/>
            <person name="Vassiliev H."/>
            <person name="Venkataraman V."/>
            <person name="Vinson J."/>
            <person name="Vo A."/>
            <person name="Wade C."/>
            <person name="Wang S."/>
            <person name="Wangchuk T."/>
            <person name="Wangdi T."/>
            <person name="Whittaker C."/>
            <person name="Wilkinson J."/>
            <person name="Wu Y."/>
            <person name="Wyman D."/>
            <person name="Yadav S."/>
            <person name="Yang S."/>
            <person name="Yang X."/>
            <person name="Yeager S."/>
            <person name="Yee E."/>
            <person name="Young G."/>
            <person name="Zainoun J."/>
            <person name="Zembeck L."/>
            <person name="Zimmer A."/>
            <person name="Zody M."/>
            <person name="Lander E."/>
        </authorList>
    </citation>
    <scope>NUCLEOTIDE SEQUENCE [LARGE SCALE GENOMIC DNA]</scope>
</reference>
<proteinExistence type="predicted"/>
<accession>H2Z825</accession>
<dbReference type="HOGENOM" id="CLU_1004565_0_0_1"/>
<evidence type="ECO:0000313" key="9">
    <source>
        <dbReference type="Ensembl" id="ENSCSAVP00000013737.1"/>
    </source>
</evidence>
<evidence type="ECO:0000256" key="1">
    <source>
        <dbReference type="ARBA" id="ARBA00004141"/>
    </source>
</evidence>
<reference evidence="9" key="2">
    <citation type="submission" date="2025-08" db="UniProtKB">
        <authorList>
            <consortium name="Ensembl"/>
        </authorList>
    </citation>
    <scope>IDENTIFICATION</scope>
</reference>
<sequence length="277" mass="31102">MSESKVENVDLENTAGINAKDKHQETSNEVIESPAVANGEPTVLETQSEVEIKTMDPQPASERKYDDKTKSKPDLFHPIAIVKTTGPESTLPRTKAGGTMTSPPNYVSNEPSFSYKRRTFLNFLKSFEGILFLFEIISSFLCWVLLVVWTYAEPSYRFPCPLGFPMFAFVTSWVLTTLLFIILLCGLDDKAKWMSFFRNPIFGIGYNIVILLFSLVAGSITASFAVKDLTQVLGACTAFSFILFLMHTSHSLVYFRRKFGKCPWSYLTGCNTECTHA</sequence>
<keyword evidence="4 5" id="KW-0472">Membrane</keyword>
<protein>
    <recommendedName>
        <fullName evidence="8">MARVEL domain-containing protein</fullName>
    </recommendedName>
</protein>
<keyword evidence="2 5" id="KW-0812">Transmembrane</keyword>
<dbReference type="Proteomes" id="UP000007875">
    <property type="component" value="Unassembled WGS sequence"/>
</dbReference>